<dbReference type="eggNOG" id="ENOG5033BU9">
    <property type="taxonomic scope" value="Bacteria"/>
</dbReference>
<evidence type="ECO:0008006" key="3">
    <source>
        <dbReference type="Google" id="ProtNLM"/>
    </source>
</evidence>
<comment type="caution">
    <text evidence="1">The sequence shown here is derived from an EMBL/GenBank/DDBJ whole genome shotgun (WGS) entry which is preliminary data.</text>
</comment>
<dbReference type="AlphaFoldDB" id="A0A0A5GKH9"/>
<dbReference type="RefSeq" id="WP_169449927.1">
    <property type="nucleotide sequence ID" value="NZ_AULI01000001.1"/>
</dbReference>
<sequence length="58" mass="6493">MVGPEHELFSMSQANPNEFGKCSTCGQLLRTRQEKGMKTCAECQLRGRDKESEISEGE</sequence>
<proteinExistence type="predicted"/>
<dbReference type="EMBL" id="AVPE01000001">
    <property type="protein sequence ID" value="KGX93791.1"/>
    <property type="molecule type" value="Genomic_DNA"/>
</dbReference>
<dbReference type="Proteomes" id="UP000030528">
    <property type="component" value="Unassembled WGS sequence"/>
</dbReference>
<name>A0A0A5GKH9_9BACI</name>
<evidence type="ECO:0000313" key="2">
    <source>
        <dbReference type="Proteomes" id="UP000030528"/>
    </source>
</evidence>
<keyword evidence="2" id="KW-1185">Reference proteome</keyword>
<reference evidence="1 2" key="1">
    <citation type="submission" date="2013-08" db="EMBL/GenBank/DDBJ databases">
        <authorList>
            <person name="Huang J."/>
            <person name="Wang G."/>
        </authorList>
    </citation>
    <scope>NUCLEOTIDE SEQUENCE [LARGE SCALE GENOMIC DNA]</scope>
    <source>
        <strain evidence="1 2">JSM 076056</strain>
    </source>
</reference>
<protein>
    <recommendedName>
        <fullName evidence="3">DksA C4-type domain-containing protein</fullName>
    </recommendedName>
</protein>
<evidence type="ECO:0000313" key="1">
    <source>
        <dbReference type="EMBL" id="KGX93791.1"/>
    </source>
</evidence>
<organism evidence="1 2">
    <name type="scientific">Pontibacillus halophilus JSM 076056 = DSM 19796</name>
    <dbReference type="NCBI Taxonomy" id="1385510"/>
    <lineage>
        <taxon>Bacteria</taxon>
        <taxon>Bacillati</taxon>
        <taxon>Bacillota</taxon>
        <taxon>Bacilli</taxon>
        <taxon>Bacillales</taxon>
        <taxon>Bacillaceae</taxon>
        <taxon>Pontibacillus</taxon>
    </lineage>
</organism>
<gene>
    <name evidence="1" type="ORF">N781_00905</name>
</gene>
<accession>A0A0A5GKH9</accession>